<dbReference type="STRING" id="570521.SAMN04488508_107334"/>
<protein>
    <submittedName>
        <fullName evidence="1">Uncharacterized protein</fullName>
    </submittedName>
</protein>
<accession>A0A1M6IG61</accession>
<proteinExistence type="predicted"/>
<dbReference type="AlphaFoldDB" id="A0A1M6IG61"/>
<sequence>MFQKLPSKHHSKDFESFSEILESDGIIVFEGISDSFLKFKESFDDYQKEKFENEIKYLSDCYQIDQTSFNYYRNPEKLSKNYAKRLLASL</sequence>
<reference evidence="2" key="1">
    <citation type="submission" date="2016-11" db="EMBL/GenBank/DDBJ databases">
        <authorList>
            <person name="Varghese N."/>
            <person name="Submissions S."/>
        </authorList>
    </citation>
    <scope>NUCLEOTIDE SEQUENCE [LARGE SCALE GENOMIC DNA]</scope>
    <source>
        <strain evidence="2">DSM 22623</strain>
    </source>
</reference>
<dbReference type="EMBL" id="FQYP01000007">
    <property type="protein sequence ID" value="SHJ33336.1"/>
    <property type="molecule type" value="Genomic_DNA"/>
</dbReference>
<dbReference type="Proteomes" id="UP000184432">
    <property type="component" value="Unassembled WGS sequence"/>
</dbReference>
<evidence type="ECO:0000313" key="1">
    <source>
        <dbReference type="EMBL" id="SHJ33336.1"/>
    </source>
</evidence>
<name>A0A1M6IG61_9FLAO</name>
<dbReference type="RefSeq" id="WP_073318543.1">
    <property type="nucleotide sequence ID" value="NZ_FQYP01000007.1"/>
</dbReference>
<organism evidence="1 2">
    <name type="scientific">Aquimarina spongiae</name>
    <dbReference type="NCBI Taxonomy" id="570521"/>
    <lineage>
        <taxon>Bacteria</taxon>
        <taxon>Pseudomonadati</taxon>
        <taxon>Bacteroidota</taxon>
        <taxon>Flavobacteriia</taxon>
        <taxon>Flavobacteriales</taxon>
        <taxon>Flavobacteriaceae</taxon>
        <taxon>Aquimarina</taxon>
    </lineage>
</organism>
<evidence type="ECO:0000313" key="2">
    <source>
        <dbReference type="Proteomes" id="UP000184432"/>
    </source>
</evidence>
<gene>
    <name evidence="1" type="ORF">SAMN04488508_107334</name>
</gene>
<keyword evidence="2" id="KW-1185">Reference proteome</keyword>